<dbReference type="RefSeq" id="WP_163283757.1">
    <property type="nucleotide sequence ID" value="NZ_JAAGVY010000007.1"/>
</dbReference>
<dbReference type="SUPFAM" id="SSF101874">
    <property type="entry name" value="YceI-like"/>
    <property type="match status" value="1"/>
</dbReference>
<keyword evidence="1" id="KW-0732">Signal</keyword>
<dbReference type="InterPro" id="IPR007372">
    <property type="entry name" value="Lipid/polyisoprenoid-bd_YceI"/>
</dbReference>
<gene>
    <name evidence="3" type="ORF">G3O08_05675</name>
</gene>
<reference evidence="3 4" key="1">
    <citation type="submission" date="2020-02" db="EMBL/GenBank/DDBJ databases">
        <title>Out from the shadows clarifying the taxonomy of the family Cryomorphaceae and related taxa by utilizing the GTDB taxonomic framework.</title>
        <authorList>
            <person name="Bowman J.P."/>
        </authorList>
    </citation>
    <scope>NUCLEOTIDE SEQUENCE [LARGE SCALE GENOMIC DNA]</scope>
    <source>
        <strain evidence="3 4">QSSC 1-22</strain>
    </source>
</reference>
<evidence type="ECO:0000256" key="1">
    <source>
        <dbReference type="SAM" id="SignalP"/>
    </source>
</evidence>
<proteinExistence type="predicted"/>
<feature type="chain" id="PRO_5029670930" evidence="1">
    <location>
        <begin position="19"/>
        <end position="183"/>
    </location>
</feature>
<evidence type="ECO:0000313" key="3">
    <source>
        <dbReference type="EMBL" id="NEN22988.1"/>
    </source>
</evidence>
<dbReference type="SMART" id="SM00867">
    <property type="entry name" value="YceI"/>
    <property type="match status" value="1"/>
</dbReference>
<dbReference type="Pfam" id="PF04264">
    <property type="entry name" value="YceI"/>
    <property type="match status" value="1"/>
</dbReference>
<protein>
    <submittedName>
        <fullName evidence="3">YceI family protein</fullName>
    </submittedName>
</protein>
<organism evidence="3 4">
    <name type="scientific">Cryomorpha ignava</name>
    <dbReference type="NCBI Taxonomy" id="101383"/>
    <lineage>
        <taxon>Bacteria</taxon>
        <taxon>Pseudomonadati</taxon>
        <taxon>Bacteroidota</taxon>
        <taxon>Flavobacteriia</taxon>
        <taxon>Flavobacteriales</taxon>
        <taxon>Cryomorphaceae</taxon>
        <taxon>Cryomorpha</taxon>
    </lineage>
</organism>
<evidence type="ECO:0000313" key="4">
    <source>
        <dbReference type="Proteomes" id="UP000486602"/>
    </source>
</evidence>
<name>A0A7K3WN74_9FLAO</name>
<dbReference type="EMBL" id="JAAGVY010000007">
    <property type="protein sequence ID" value="NEN22988.1"/>
    <property type="molecule type" value="Genomic_DNA"/>
</dbReference>
<dbReference type="AlphaFoldDB" id="A0A7K3WN74"/>
<accession>A0A7K3WN74</accession>
<sequence>MKTITTILLMAVTLSGFAQDKYFTRNGNISFFSSTPVEDIKADNFNATAVLDSKTGAFEFSVLMKSFNFKKALMQEHFNENYVESSKFPKSVFKGSIENISDVDFSKDGEYPVAVSGEITLHGVTKQITTPGVLTVSGEKINSNAVFKLSPEDFDIEIPSVVRDKIANEIEVTVAAELEALKR</sequence>
<comment type="caution">
    <text evidence="3">The sequence shown here is derived from an EMBL/GenBank/DDBJ whole genome shotgun (WGS) entry which is preliminary data.</text>
</comment>
<dbReference type="Proteomes" id="UP000486602">
    <property type="component" value="Unassembled WGS sequence"/>
</dbReference>
<feature type="domain" description="Lipid/polyisoprenoid-binding YceI-like" evidence="2">
    <location>
        <begin position="20"/>
        <end position="181"/>
    </location>
</feature>
<dbReference type="PANTHER" id="PTHR34406">
    <property type="entry name" value="PROTEIN YCEI"/>
    <property type="match status" value="1"/>
</dbReference>
<feature type="signal peptide" evidence="1">
    <location>
        <begin position="1"/>
        <end position="18"/>
    </location>
</feature>
<evidence type="ECO:0000259" key="2">
    <source>
        <dbReference type="SMART" id="SM00867"/>
    </source>
</evidence>
<dbReference type="Gene3D" id="2.40.128.110">
    <property type="entry name" value="Lipid/polyisoprenoid-binding, YceI-like"/>
    <property type="match status" value="1"/>
</dbReference>
<keyword evidence="4" id="KW-1185">Reference proteome</keyword>
<dbReference type="InterPro" id="IPR036761">
    <property type="entry name" value="TTHA0802/YceI-like_sf"/>
</dbReference>
<dbReference type="PANTHER" id="PTHR34406:SF1">
    <property type="entry name" value="PROTEIN YCEI"/>
    <property type="match status" value="1"/>
</dbReference>